<dbReference type="InterPro" id="IPR012970">
    <property type="entry name" value="Lyase_8_alpha_N"/>
</dbReference>
<dbReference type="Gene3D" id="1.50.10.100">
    <property type="entry name" value="Chondroitin AC/alginate lyase"/>
    <property type="match status" value="1"/>
</dbReference>
<keyword evidence="3 8" id="KW-0456">Lyase</keyword>
<feature type="active site" evidence="4">
    <location>
        <position position="246"/>
    </location>
</feature>
<evidence type="ECO:0000256" key="4">
    <source>
        <dbReference type="PIRSR" id="PIRSR638970-1"/>
    </source>
</evidence>
<protein>
    <submittedName>
        <fullName evidence="8">Chondroitin AC lyase</fullName>
    </submittedName>
</protein>
<sequence length="742" mass="83637">MIEITGAGKQSLLAGFILSVLYLFVASQPVFSQGPARQQASDMELLRDRFTGELLEQQINEGEIRDLVASIRGDGSWPDINYEDTSRTAFEHSRHLSNMVELGRAYKKPGSAFYGDPEVREAVHSSLDFWLKHDFICENWWWNQIGTPERIGNLLLIMDEELTEEQKRKADPIVGRANLEAWGARPGGDLIKIAGIMGKHGIFKRDREMLDEALEAIAGEIGFAVERGDSTDMRGLQTDFSFHHRHDRVTSTLTYGQGFAGYFVDWAEKVSGTSFRFPDRAIELMVDFYLDGICKTMAYGRYPDPGAKNRGVTRRGALTPYSAEVPEKLLRVTSYRGDELETIARIRRGEQEPGLRSSRFFWHTEYYSHQRPDYFASVRMYSSRNHNMEVPYNGEGLKNHHLGDGYTFFTRTGDEYTHIFPVWDWQKIPGTTVLQKPSLPDPGEVQQAGLTDFVGGVTDGLYGAAAFDFESPIDPLSARKSWYFFDEEFVSLGAGITSDSEYPVATTLNQSLLRGQVVSGSGDGKGGEVHRRGAHALEEIKWVHHDKTAYLFPEPAEVYLENSRRSGLWYDINNQIWAKKSGEVRKDVFTLWLDHGIAPRQAGYAYIVVPGIKAAEVEEYRRSSAIDILANTPRIQAVRHGRLNITQVVFYEAGEIRIAEGVRLSVDHPGMVMVKTSGGRVEEMTVSDPGRQQDSLRLQVTARFEAGESERAKVTWNEEEGHSVIEIELPDEEYAGQSVTLK</sequence>
<dbReference type="PANTHER" id="PTHR38481">
    <property type="entry name" value="HYALURONATE LYASE"/>
    <property type="match status" value="1"/>
</dbReference>
<dbReference type="Proteomes" id="UP000184041">
    <property type="component" value="Unassembled WGS sequence"/>
</dbReference>
<dbReference type="STRING" id="1194090.SAMN05443144_11817"/>
<dbReference type="SUPFAM" id="SSF74650">
    <property type="entry name" value="Galactose mutarotase-like"/>
    <property type="match status" value="1"/>
</dbReference>
<feature type="domain" description="Polysaccharide lyase family 8 central" evidence="5">
    <location>
        <begin position="359"/>
        <end position="612"/>
    </location>
</feature>
<feature type="domain" description="Polysaccharide lyase family 8 C-terminal" evidence="6">
    <location>
        <begin position="628"/>
        <end position="696"/>
    </location>
</feature>
<dbReference type="AlphaFoldDB" id="A0A1M5GSF3"/>
<dbReference type="RefSeq" id="WP_073066410.1">
    <property type="nucleotide sequence ID" value="NZ_FQUS01000018.1"/>
</dbReference>
<dbReference type="Pfam" id="PF02884">
    <property type="entry name" value="Lyase_8_C"/>
    <property type="match status" value="1"/>
</dbReference>
<evidence type="ECO:0000256" key="3">
    <source>
        <dbReference type="ARBA" id="ARBA00023239"/>
    </source>
</evidence>
<reference evidence="8 9" key="1">
    <citation type="submission" date="2016-11" db="EMBL/GenBank/DDBJ databases">
        <authorList>
            <person name="Jaros S."/>
            <person name="Januszkiewicz K."/>
            <person name="Wedrychowicz H."/>
        </authorList>
    </citation>
    <scope>NUCLEOTIDE SEQUENCE [LARGE SCALE GENOMIC DNA]</scope>
    <source>
        <strain evidence="8 9">DSM 21986</strain>
    </source>
</reference>
<dbReference type="InterPro" id="IPR003159">
    <property type="entry name" value="Lyase_8_central_dom"/>
</dbReference>
<gene>
    <name evidence="8" type="ORF">SAMN05443144_11817</name>
</gene>
<feature type="active site" evidence="4">
    <location>
        <position position="255"/>
    </location>
</feature>
<evidence type="ECO:0000259" key="6">
    <source>
        <dbReference type="Pfam" id="PF02884"/>
    </source>
</evidence>
<dbReference type="Pfam" id="PF08124">
    <property type="entry name" value="Lyase_8_N"/>
    <property type="match status" value="1"/>
</dbReference>
<dbReference type="InterPro" id="IPR011071">
    <property type="entry name" value="Lyase_8-like_C"/>
</dbReference>
<comment type="similarity">
    <text evidence="1">Belongs to the polysaccharide lyase 8 family.</text>
</comment>
<evidence type="ECO:0000313" key="8">
    <source>
        <dbReference type="EMBL" id="SHG06538.1"/>
    </source>
</evidence>
<dbReference type="InterPro" id="IPR004103">
    <property type="entry name" value="Lyase_8_C"/>
</dbReference>
<accession>A0A1M5GSF3</accession>
<keyword evidence="2" id="KW-0732">Signal</keyword>
<dbReference type="SUPFAM" id="SSF48230">
    <property type="entry name" value="Chondroitin AC/alginate lyase"/>
    <property type="match status" value="1"/>
</dbReference>
<dbReference type="InterPro" id="IPR008929">
    <property type="entry name" value="Chondroitin_lyas"/>
</dbReference>
<organism evidence="8 9">
    <name type="scientific">Fodinibius roseus</name>
    <dbReference type="NCBI Taxonomy" id="1194090"/>
    <lineage>
        <taxon>Bacteria</taxon>
        <taxon>Pseudomonadati</taxon>
        <taxon>Balneolota</taxon>
        <taxon>Balneolia</taxon>
        <taxon>Balneolales</taxon>
        <taxon>Balneolaceae</taxon>
        <taxon>Fodinibius</taxon>
    </lineage>
</organism>
<dbReference type="GO" id="GO:0005975">
    <property type="term" value="P:carbohydrate metabolic process"/>
    <property type="evidence" value="ECO:0007669"/>
    <property type="project" value="InterPro"/>
</dbReference>
<evidence type="ECO:0000256" key="2">
    <source>
        <dbReference type="ARBA" id="ARBA00022729"/>
    </source>
</evidence>
<dbReference type="SUPFAM" id="SSF49863">
    <property type="entry name" value="Hyaluronate lyase-like, C-terminal domain"/>
    <property type="match status" value="1"/>
</dbReference>
<dbReference type="GO" id="GO:0005576">
    <property type="term" value="C:extracellular region"/>
    <property type="evidence" value="ECO:0007669"/>
    <property type="project" value="InterPro"/>
</dbReference>
<dbReference type="OrthoDB" id="6394136at2"/>
<dbReference type="Pfam" id="PF02278">
    <property type="entry name" value="Lyase_8"/>
    <property type="match status" value="1"/>
</dbReference>
<evidence type="ECO:0000259" key="5">
    <source>
        <dbReference type="Pfam" id="PF02278"/>
    </source>
</evidence>
<dbReference type="GO" id="GO:0016837">
    <property type="term" value="F:carbon-oxygen lyase activity, acting on polysaccharides"/>
    <property type="evidence" value="ECO:0007669"/>
    <property type="project" value="UniProtKB-ARBA"/>
</dbReference>
<dbReference type="EMBL" id="FQUS01000018">
    <property type="protein sequence ID" value="SHG06538.1"/>
    <property type="molecule type" value="Genomic_DNA"/>
</dbReference>
<evidence type="ECO:0000259" key="7">
    <source>
        <dbReference type="Pfam" id="PF08124"/>
    </source>
</evidence>
<dbReference type="Gene3D" id="2.60.220.10">
    <property type="entry name" value="Polysaccharide lyase family 8-like, C-terminal"/>
    <property type="match status" value="1"/>
</dbReference>
<evidence type="ECO:0000256" key="1">
    <source>
        <dbReference type="ARBA" id="ARBA00006699"/>
    </source>
</evidence>
<proteinExistence type="inferred from homology"/>
<dbReference type="Gene3D" id="2.70.98.10">
    <property type="match status" value="1"/>
</dbReference>
<dbReference type="PANTHER" id="PTHR38481:SF1">
    <property type="entry name" value="HYALURONATE LYASE"/>
    <property type="match status" value="1"/>
</dbReference>
<dbReference type="InterPro" id="IPR011013">
    <property type="entry name" value="Gal_mutarotase_sf_dom"/>
</dbReference>
<keyword evidence="9" id="KW-1185">Reference proteome</keyword>
<dbReference type="InterPro" id="IPR038970">
    <property type="entry name" value="Lyase_8"/>
</dbReference>
<dbReference type="GO" id="GO:0030246">
    <property type="term" value="F:carbohydrate binding"/>
    <property type="evidence" value="ECO:0007669"/>
    <property type="project" value="InterPro"/>
</dbReference>
<feature type="domain" description="Polysaccharide lyase 8 N-terminal alpha-helical" evidence="7">
    <location>
        <begin position="73"/>
        <end position="318"/>
    </location>
</feature>
<dbReference type="InterPro" id="IPR014718">
    <property type="entry name" value="GH-type_carb-bd"/>
</dbReference>
<feature type="active site" evidence="4">
    <location>
        <position position="310"/>
    </location>
</feature>
<name>A0A1M5GSF3_9BACT</name>
<evidence type="ECO:0000313" key="9">
    <source>
        <dbReference type="Proteomes" id="UP000184041"/>
    </source>
</evidence>